<organism evidence="4 5">
    <name type="scientific">Eruca vesicaria subsp. sativa</name>
    <name type="common">Garden rocket</name>
    <name type="synonym">Eruca sativa</name>
    <dbReference type="NCBI Taxonomy" id="29727"/>
    <lineage>
        <taxon>Eukaryota</taxon>
        <taxon>Viridiplantae</taxon>
        <taxon>Streptophyta</taxon>
        <taxon>Embryophyta</taxon>
        <taxon>Tracheophyta</taxon>
        <taxon>Spermatophyta</taxon>
        <taxon>Magnoliopsida</taxon>
        <taxon>eudicotyledons</taxon>
        <taxon>Gunneridae</taxon>
        <taxon>Pentapetalae</taxon>
        <taxon>rosids</taxon>
        <taxon>malvids</taxon>
        <taxon>Brassicales</taxon>
        <taxon>Brassicaceae</taxon>
        <taxon>Brassiceae</taxon>
        <taxon>Eruca</taxon>
    </lineage>
</organism>
<sequence length="160" mass="17518">MAQFMKLLVTIALTFAITTAIITTTTTTTNTTTKTVALEDPLKGLTPPGAIKIRRSRFLAEKTGQGQRAKARNLQEAASCKPEICRSTEANSTMACCSKKCVNLSTDRNNCGVCKRKCRSWEKCCGGWCESMIYNDRHCGACNHRCKPGHKCALALCNYA</sequence>
<keyword evidence="5" id="KW-1185">Reference proteome</keyword>
<proteinExistence type="inferred from homology"/>
<gene>
    <name evidence="4" type="ORF">ERUC_LOCUS29223</name>
</gene>
<feature type="signal peptide" evidence="3">
    <location>
        <begin position="1"/>
        <end position="20"/>
    </location>
</feature>
<dbReference type="AlphaFoldDB" id="A0ABC8KXV4"/>
<evidence type="ECO:0008006" key="6">
    <source>
        <dbReference type="Google" id="ProtNLM"/>
    </source>
</evidence>
<reference evidence="4 5" key="1">
    <citation type="submission" date="2022-03" db="EMBL/GenBank/DDBJ databases">
        <authorList>
            <person name="Macdonald S."/>
            <person name="Ahmed S."/>
            <person name="Newling K."/>
        </authorList>
    </citation>
    <scope>NUCLEOTIDE SEQUENCE [LARGE SCALE GENOMIC DNA]</scope>
</reference>
<accession>A0ABC8KXV4</accession>
<protein>
    <recommendedName>
        <fullName evidence="6">Stigma-specific STIG1-like protein 1</fullName>
    </recommendedName>
</protein>
<evidence type="ECO:0000256" key="2">
    <source>
        <dbReference type="ARBA" id="ARBA00022729"/>
    </source>
</evidence>
<dbReference type="Pfam" id="PF04885">
    <property type="entry name" value="Stig1"/>
    <property type="match status" value="1"/>
</dbReference>
<dbReference type="InterPro" id="IPR006969">
    <property type="entry name" value="Stig-like"/>
</dbReference>
<name>A0ABC8KXV4_ERUVS</name>
<dbReference type="PANTHER" id="PTHR33227">
    <property type="entry name" value="STIGMA-SPECIFIC STIG1-LIKE PROTEIN 3"/>
    <property type="match status" value="1"/>
</dbReference>
<dbReference type="PANTHER" id="PTHR33227:SF33">
    <property type="entry name" value="STIGMA-SPECIFIC STIG1-LIKE PROTEIN 1"/>
    <property type="match status" value="1"/>
</dbReference>
<feature type="chain" id="PRO_5044797969" description="Stigma-specific STIG1-like protein 1" evidence="3">
    <location>
        <begin position="21"/>
        <end position="160"/>
    </location>
</feature>
<comment type="caution">
    <text evidence="4">The sequence shown here is derived from an EMBL/GenBank/DDBJ whole genome shotgun (WGS) entry which is preliminary data.</text>
</comment>
<evidence type="ECO:0000256" key="1">
    <source>
        <dbReference type="ARBA" id="ARBA00006010"/>
    </source>
</evidence>
<evidence type="ECO:0000256" key="3">
    <source>
        <dbReference type="SAM" id="SignalP"/>
    </source>
</evidence>
<dbReference type="Proteomes" id="UP001642260">
    <property type="component" value="Unassembled WGS sequence"/>
</dbReference>
<dbReference type="EMBL" id="CAKOAT010360709">
    <property type="protein sequence ID" value="CAH8363467.1"/>
    <property type="molecule type" value="Genomic_DNA"/>
</dbReference>
<evidence type="ECO:0000313" key="5">
    <source>
        <dbReference type="Proteomes" id="UP001642260"/>
    </source>
</evidence>
<evidence type="ECO:0000313" key="4">
    <source>
        <dbReference type="EMBL" id="CAH8363467.1"/>
    </source>
</evidence>
<keyword evidence="2 3" id="KW-0732">Signal</keyword>
<comment type="similarity">
    <text evidence="1">Belongs to the STIG1 family.</text>
</comment>